<name>A0A6J4GB32_9FLAO</name>
<dbReference type="Pfam" id="PF18962">
    <property type="entry name" value="Por_Secre_tail"/>
    <property type="match status" value="1"/>
</dbReference>
<protein>
    <recommendedName>
        <fullName evidence="6">CBM6 domain-containing protein</fullName>
    </recommendedName>
</protein>
<dbReference type="NCBIfam" id="TIGR04183">
    <property type="entry name" value="Por_Secre_tail"/>
    <property type="match status" value="1"/>
</dbReference>
<dbReference type="PANTHER" id="PTHR11452">
    <property type="entry name" value="ALPHA-GALACTOSIDASE/ALPHA-N-ACETYLGALACTOSAMINIDASE"/>
    <property type="match status" value="1"/>
</dbReference>
<dbReference type="SUPFAM" id="SSF51011">
    <property type="entry name" value="Glycosyl hydrolase domain"/>
    <property type="match status" value="1"/>
</dbReference>
<dbReference type="Gene3D" id="2.60.40.1180">
    <property type="entry name" value="Golgi alpha-mannosidase II"/>
    <property type="match status" value="1"/>
</dbReference>
<dbReference type="PANTHER" id="PTHR11452:SF75">
    <property type="entry name" value="ALPHA-GALACTOSIDASE MEL1"/>
    <property type="match status" value="1"/>
</dbReference>
<evidence type="ECO:0000256" key="3">
    <source>
        <dbReference type="ARBA" id="ARBA00022801"/>
    </source>
</evidence>
<dbReference type="InterPro" id="IPR008979">
    <property type="entry name" value="Galactose-bd-like_sf"/>
</dbReference>
<evidence type="ECO:0000259" key="6">
    <source>
        <dbReference type="PROSITE" id="PS51175"/>
    </source>
</evidence>
<comment type="similarity">
    <text evidence="1">Belongs to the glycosyl hydrolase 27 family.</text>
</comment>
<dbReference type="AlphaFoldDB" id="A0A6J4GB32"/>
<dbReference type="InterPro" id="IPR013785">
    <property type="entry name" value="Aldolase_TIM"/>
</dbReference>
<dbReference type="InterPro" id="IPR005084">
    <property type="entry name" value="CBM6"/>
</dbReference>
<dbReference type="InterPro" id="IPR013780">
    <property type="entry name" value="Glyco_hydro_b"/>
</dbReference>
<evidence type="ECO:0000256" key="5">
    <source>
        <dbReference type="SAM" id="SignalP"/>
    </source>
</evidence>
<feature type="chain" id="PRO_5027027898" description="CBM6 domain-containing protein" evidence="5">
    <location>
        <begin position="30"/>
        <end position="893"/>
    </location>
</feature>
<keyword evidence="3" id="KW-0378">Hydrolase</keyword>
<keyword evidence="2 5" id="KW-0732">Signal</keyword>
<dbReference type="PROSITE" id="PS51175">
    <property type="entry name" value="CBM6"/>
    <property type="match status" value="1"/>
</dbReference>
<dbReference type="GO" id="GO:0030246">
    <property type="term" value="F:carbohydrate binding"/>
    <property type="evidence" value="ECO:0007669"/>
    <property type="project" value="InterPro"/>
</dbReference>
<keyword evidence="4" id="KW-0326">Glycosidase</keyword>
<evidence type="ECO:0000313" key="8">
    <source>
        <dbReference type="Proteomes" id="UP000479938"/>
    </source>
</evidence>
<evidence type="ECO:0000256" key="1">
    <source>
        <dbReference type="ARBA" id="ARBA00009743"/>
    </source>
</evidence>
<reference evidence="7 8" key="1">
    <citation type="submission" date="2020-02" db="EMBL/GenBank/DDBJ databases">
        <authorList>
            <person name="Criscuolo A."/>
        </authorList>
    </citation>
    <scope>NUCLEOTIDE SEQUENCE [LARGE SCALE GENOMIC DNA]</scope>
    <source>
        <strain evidence="7">CIP105534</strain>
    </source>
</reference>
<dbReference type="SUPFAM" id="SSF51445">
    <property type="entry name" value="(Trans)glycosidases"/>
    <property type="match status" value="1"/>
</dbReference>
<keyword evidence="8" id="KW-1185">Reference proteome</keyword>
<organism evidence="7 8">
    <name type="scientific">Flavobacterium bizetiae</name>
    <dbReference type="NCBI Taxonomy" id="2704140"/>
    <lineage>
        <taxon>Bacteria</taxon>
        <taxon>Pseudomonadati</taxon>
        <taxon>Bacteroidota</taxon>
        <taxon>Flavobacteriia</taxon>
        <taxon>Flavobacteriales</taxon>
        <taxon>Flavobacteriaceae</taxon>
        <taxon>Flavobacterium</taxon>
    </lineage>
</organism>
<dbReference type="Gene3D" id="2.60.120.260">
    <property type="entry name" value="Galactose-binding domain-like"/>
    <property type="match status" value="1"/>
</dbReference>
<sequence length="893" mass="97613">MQEKITKRKLSVKKVLTMLLFFVAIVSSAQTYEFENGTRTNNADIQNCDSCSGKIVGNLGGNSSVSVNVNVATTGWYNLKLFYCTGDPRTIRLTAGSATTIAIPCEPSGGWSTAASKNVSVYLNSGTTTLLWDNTSSWAPNLDKFVLSPIGTSSTQTISFGANNSIVYNLGTKTYNVKFNGATVITNASAYAYSDQQYLSVNYATATYTSEAFTDNIGSGTKHIFTLSGNYTLGMQQVFYAYNNKNYVAVQVVLTGNGSNSYKMSPLTSYQVTPNFGSGDTRALFVPYDNDAWIRYNAYPLTSAEFTASEVTNIYNNTNRKGLVIGSVEHTKWKTGIAVSGGGASSAYVSVIAGWTKNDITRDQRGHGWVNVGQTSCASPKVLLNANDDWRTGLEEFGQANAALQPKYIFDWTAPKPMGWNSWGAIQSNINLTKAKAVVDFFHDDCPAFKTEDNTLFIDLDSYWDNMSDAELAQFVTYAKNKGFKAGIYWAPFVDWGKYNRPVEGSSYTYNQCWTMVNGNPLELDGAYAMDPTSPGTKARIRYFMNRFKAAGFEMIKIDFLTHASIEADGFANNQLHTGMEAYQEGMKFLVDEIAGKMLVQAAISPNLATGPFVHVRRIACDAYTSIGETDYTLNSTTYGWWQNKIYDYLDADHVVFGNASIGENRARLLSSVVTGTITSGDDFSTAGAWKARSQLLLQNNDVLNVARADMHFVPADGNTGYNAANVFSATYNNVTYVAVFNYSNTATTNNVSLSRLGLGSGSYSVKELYSGTISSTQGTLSVQLPQADAALYAIYQGPVLSTPNYNWGNASTNYVFPNPATNTFQIKFDHSINGPVAISVYDLVGKEIWKTTTVAEDMISSEIPVQHLAKGVYVVKVSTSGNKVQNFKFIKQ</sequence>
<gene>
    <name evidence="7" type="ORF">FLA105534_00555</name>
</gene>
<evidence type="ECO:0000256" key="2">
    <source>
        <dbReference type="ARBA" id="ARBA00022729"/>
    </source>
</evidence>
<dbReference type="GO" id="GO:0005975">
    <property type="term" value="P:carbohydrate metabolic process"/>
    <property type="evidence" value="ECO:0007669"/>
    <property type="project" value="InterPro"/>
</dbReference>
<evidence type="ECO:0000256" key="4">
    <source>
        <dbReference type="ARBA" id="ARBA00023295"/>
    </source>
</evidence>
<dbReference type="EMBL" id="CADCSU010000036">
    <property type="protein sequence ID" value="CAA9195257.1"/>
    <property type="molecule type" value="Genomic_DNA"/>
</dbReference>
<dbReference type="GO" id="GO:0004553">
    <property type="term" value="F:hydrolase activity, hydrolyzing O-glycosyl compounds"/>
    <property type="evidence" value="ECO:0007669"/>
    <property type="project" value="InterPro"/>
</dbReference>
<dbReference type="InterPro" id="IPR017853">
    <property type="entry name" value="GH"/>
</dbReference>
<dbReference type="InterPro" id="IPR026444">
    <property type="entry name" value="Secre_tail"/>
</dbReference>
<accession>A0A6J4GB32</accession>
<dbReference type="SUPFAM" id="SSF49785">
    <property type="entry name" value="Galactose-binding domain-like"/>
    <property type="match status" value="1"/>
</dbReference>
<dbReference type="InterPro" id="IPR002241">
    <property type="entry name" value="Glyco_hydro_27"/>
</dbReference>
<feature type="signal peptide" evidence="5">
    <location>
        <begin position="1"/>
        <end position="29"/>
    </location>
</feature>
<proteinExistence type="inferred from homology"/>
<evidence type="ECO:0000313" key="7">
    <source>
        <dbReference type="EMBL" id="CAA9195257.1"/>
    </source>
</evidence>
<dbReference type="Proteomes" id="UP000479938">
    <property type="component" value="Unassembled WGS sequence"/>
</dbReference>
<feature type="domain" description="CBM6" evidence="6">
    <location>
        <begin position="30"/>
        <end position="148"/>
    </location>
</feature>
<dbReference type="Gene3D" id="3.20.20.70">
    <property type="entry name" value="Aldolase class I"/>
    <property type="match status" value="1"/>
</dbReference>